<organism evidence="1 2">
    <name type="scientific">Roseiconus nitratireducens</name>
    <dbReference type="NCBI Taxonomy" id="2605748"/>
    <lineage>
        <taxon>Bacteria</taxon>
        <taxon>Pseudomonadati</taxon>
        <taxon>Planctomycetota</taxon>
        <taxon>Planctomycetia</taxon>
        <taxon>Pirellulales</taxon>
        <taxon>Pirellulaceae</taxon>
        <taxon>Roseiconus</taxon>
    </lineage>
</organism>
<gene>
    <name evidence="1" type="ORF">FYK55_24615</name>
</gene>
<keyword evidence="2" id="KW-1185">Reference proteome</keyword>
<dbReference type="RefSeq" id="WP_150079295.1">
    <property type="nucleotide sequence ID" value="NZ_VWOX01000020.1"/>
</dbReference>
<protein>
    <submittedName>
        <fullName evidence="1">Uncharacterized protein</fullName>
    </submittedName>
</protein>
<accession>A0A5M6CWF8</accession>
<comment type="caution">
    <text evidence="1">The sequence shown here is derived from an EMBL/GenBank/DDBJ whole genome shotgun (WGS) entry which is preliminary data.</text>
</comment>
<sequence length="110" mass="12032">MAKYYVQSGTLRTVVDASSQRDAALWAVHQAMQQVLPLEPSDRCGATDTVSGERPPRLRVLDKTVRVGERGFDASDMRSLPTMDVVGQWNDMVAALNRLESLLHCSGTAA</sequence>
<dbReference type="AlphaFoldDB" id="A0A5M6CWF8"/>
<dbReference type="Proteomes" id="UP000324479">
    <property type="component" value="Unassembled WGS sequence"/>
</dbReference>
<proteinExistence type="predicted"/>
<dbReference type="EMBL" id="VWOX01000020">
    <property type="protein sequence ID" value="KAA5539296.1"/>
    <property type="molecule type" value="Genomic_DNA"/>
</dbReference>
<name>A0A5M6CWF8_9BACT</name>
<evidence type="ECO:0000313" key="1">
    <source>
        <dbReference type="EMBL" id="KAA5539296.1"/>
    </source>
</evidence>
<evidence type="ECO:0000313" key="2">
    <source>
        <dbReference type="Proteomes" id="UP000324479"/>
    </source>
</evidence>
<reference evidence="1 2" key="1">
    <citation type="submission" date="2019-08" db="EMBL/GenBank/DDBJ databases">
        <authorList>
            <person name="Dhanesh K."/>
            <person name="Kumar G."/>
            <person name="Sasikala C."/>
            <person name="Venkata Ramana C."/>
        </authorList>
    </citation>
    <scope>NUCLEOTIDE SEQUENCE [LARGE SCALE GENOMIC DNA]</scope>
    <source>
        <strain evidence="1 2">JC645</strain>
    </source>
</reference>